<accession>A0ABX8A3L2</accession>
<dbReference type="RefSeq" id="WP_211911354.1">
    <property type="nucleotide sequence ID" value="NZ_CP036498.1"/>
</dbReference>
<keyword evidence="2" id="KW-1185">Reference proteome</keyword>
<dbReference type="Proteomes" id="UP000682843">
    <property type="component" value="Chromosome"/>
</dbReference>
<gene>
    <name evidence="1" type="ORF">RPMA_02280</name>
</gene>
<dbReference type="EMBL" id="CP036498">
    <property type="protein sequence ID" value="QUS37821.1"/>
    <property type="molecule type" value="Genomic_DNA"/>
</dbReference>
<protein>
    <submittedName>
        <fullName evidence="1">Uncharacterized protein</fullName>
    </submittedName>
</protein>
<evidence type="ECO:0000313" key="2">
    <source>
        <dbReference type="Proteomes" id="UP000682843"/>
    </source>
</evidence>
<organism evidence="1 2">
    <name type="scientific">Tardiphaga alba</name>
    <dbReference type="NCBI Taxonomy" id="340268"/>
    <lineage>
        <taxon>Bacteria</taxon>
        <taxon>Pseudomonadati</taxon>
        <taxon>Pseudomonadota</taxon>
        <taxon>Alphaproteobacteria</taxon>
        <taxon>Hyphomicrobiales</taxon>
        <taxon>Nitrobacteraceae</taxon>
        <taxon>Tardiphaga</taxon>
    </lineage>
</organism>
<reference evidence="1 2" key="1">
    <citation type="submission" date="2019-02" db="EMBL/GenBank/DDBJ databases">
        <title>Emended description of the genus Rhodopseudomonas and description of Rhodopseudomonas albus sp. nov., a non-phototrophic, heavy-metal-tolerant bacterium isolated from garden soil.</title>
        <authorList>
            <person name="Bao Z."/>
            <person name="Cao W.W."/>
            <person name="Sato Y."/>
            <person name="Nishizawa T."/>
            <person name="Zhao J."/>
            <person name="Guo Y."/>
            <person name="Ohta H."/>
        </authorList>
    </citation>
    <scope>NUCLEOTIDE SEQUENCE [LARGE SCALE GENOMIC DNA]</scope>
    <source>
        <strain evidence="1 2">SK50-23</strain>
    </source>
</reference>
<sequence>MRRLEGTDNDVRALKPFDLSPPTTEQCIDKVYRAFDHYPIDWGWCSQCFGPDDKARMRPHANSRTAPAEAFSAIYNEHPNCSGGETTFLHWLPRAVELQFLATSIDPSLTIQMFRLGMIAWPDSEAGPLRQLFCRLALDWWTNGSVAPLALTPAHGHPIHVRTIGPRLCEALCALRVDMGSVARAMLAIDTPTAWWSLLDAFKSRTILDDLVYYVLHDGEDETTFRNARAALDRSARLGVSRSITREMLVAKWEQVHASAPALADAISDAETFFDVYNVEQSDADIAADLNAIELAHQCRSRH</sequence>
<evidence type="ECO:0000313" key="1">
    <source>
        <dbReference type="EMBL" id="QUS37821.1"/>
    </source>
</evidence>
<proteinExistence type="predicted"/>
<name>A0ABX8A3L2_9BRAD</name>